<feature type="signal peptide" evidence="7">
    <location>
        <begin position="1"/>
        <end position="28"/>
    </location>
</feature>
<dbReference type="PANTHER" id="PTHR22726">
    <property type="entry name" value="METALLOENDOPEPTIDASE OMA1"/>
    <property type="match status" value="1"/>
</dbReference>
<dbReference type="PANTHER" id="PTHR22726:SF1">
    <property type="entry name" value="METALLOENDOPEPTIDASE OMA1, MITOCHONDRIAL"/>
    <property type="match status" value="1"/>
</dbReference>
<dbReference type="InterPro" id="IPR051156">
    <property type="entry name" value="Mito/Outer_Membr_Metalloprot"/>
</dbReference>
<feature type="chain" id="PRO_5038058065" evidence="7">
    <location>
        <begin position="29"/>
        <end position="489"/>
    </location>
</feature>
<dbReference type="EMBL" id="BMIB01000006">
    <property type="protein sequence ID" value="GGH81678.1"/>
    <property type="molecule type" value="Genomic_DNA"/>
</dbReference>
<dbReference type="CDD" id="cd07324">
    <property type="entry name" value="M48C_Oma1-like"/>
    <property type="match status" value="1"/>
</dbReference>
<gene>
    <name evidence="9" type="ORF">GCM10011379_54430</name>
</gene>
<evidence type="ECO:0000313" key="9">
    <source>
        <dbReference type="EMBL" id="GGH81678.1"/>
    </source>
</evidence>
<evidence type="ECO:0000256" key="5">
    <source>
        <dbReference type="ARBA" id="ARBA00022833"/>
    </source>
</evidence>
<evidence type="ECO:0000256" key="2">
    <source>
        <dbReference type="ARBA" id="ARBA00022670"/>
    </source>
</evidence>
<evidence type="ECO:0000256" key="4">
    <source>
        <dbReference type="ARBA" id="ARBA00022801"/>
    </source>
</evidence>
<evidence type="ECO:0000256" key="1">
    <source>
        <dbReference type="ARBA" id="ARBA00001947"/>
    </source>
</evidence>
<keyword evidence="10" id="KW-1185">Reference proteome</keyword>
<dbReference type="InterPro" id="IPR001915">
    <property type="entry name" value="Peptidase_M48"/>
</dbReference>
<comment type="cofactor">
    <cofactor evidence="1">
        <name>Zn(2+)</name>
        <dbReference type="ChEBI" id="CHEBI:29105"/>
    </cofactor>
</comment>
<feature type="domain" description="Peptidase M48" evidence="8">
    <location>
        <begin position="98"/>
        <end position="320"/>
    </location>
</feature>
<proteinExistence type="predicted"/>
<name>A0A917J5B7_9BACT</name>
<evidence type="ECO:0000256" key="6">
    <source>
        <dbReference type="ARBA" id="ARBA00023049"/>
    </source>
</evidence>
<dbReference type="AlphaFoldDB" id="A0A917J5B7"/>
<keyword evidence="2" id="KW-0645">Protease</keyword>
<dbReference type="Pfam" id="PF01435">
    <property type="entry name" value="Peptidase_M48"/>
    <property type="match status" value="1"/>
</dbReference>
<dbReference type="Proteomes" id="UP000627292">
    <property type="component" value="Unassembled WGS sequence"/>
</dbReference>
<keyword evidence="3" id="KW-0479">Metal-binding</keyword>
<accession>A0A917J5B7</accession>
<comment type="caution">
    <text evidence="9">The sequence shown here is derived from an EMBL/GenBank/DDBJ whole genome shotgun (WGS) entry which is preliminary data.</text>
</comment>
<reference evidence="9" key="1">
    <citation type="journal article" date="2014" name="Int. J. Syst. Evol. Microbiol.">
        <title>Complete genome sequence of Corynebacterium casei LMG S-19264T (=DSM 44701T), isolated from a smear-ripened cheese.</title>
        <authorList>
            <consortium name="US DOE Joint Genome Institute (JGI-PGF)"/>
            <person name="Walter F."/>
            <person name="Albersmeier A."/>
            <person name="Kalinowski J."/>
            <person name="Ruckert C."/>
        </authorList>
    </citation>
    <scope>NUCLEOTIDE SEQUENCE</scope>
    <source>
        <strain evidence="9">CGMCC 1.15290</strain>
    </source>
</reference>
<dbReference type="GO" id="GO:0004222">
    <property type="term" value="F:metalloendopeptidase activity"/>
    <property type="evidence" value="ECO:0007669"/>
    <property type="project" value="InterPro"/>
</dbReference>
<keyword evidence="4" id="KW-0378">Hydrolase</keyword>
<evidence type="ECO:0000259" key="8">
    <source>
        <dbReference type="Pfam" id="PF01435"/>
    </source>
</evidence>
<organism evidence="9 10">
    <name type="scientific">Filimonas zeae</name>
    <dbReference type="NCBI Taxonomy" id="1737353"/>
    <lineage>
        <taxon>Bacteria</taxon>
        <taxon>Pseudomonadati</taxon>
        <taxon>Bacteroidota</taxon>
        <taxon>Chitinophagia</taxon>
        <taxon>Chitinophagales</taxon>
        <taxon>Chitinophagaceae</taxon>
        <taxon>Filimonas</taxon>
    </lineage>
</organism>
<dbReference type="GO" id="GO:0046872">
    <property type="term" value="F:metal ion binding"/>
    <property type="evidence" value="ECO:0007669"/>
    <property type="project" value="UniProtKB-KW"/>
</dbReference>
<sequence length="489" mass="56244">MQTLKPFCYRKPLSVLYVLLLTASYSIAQNNTTAYKSLKDDTTAYIQIENQVEQRYKSDVASLKSENKKYVSEIYKERLSKVKSMTAHRELVTNPEVQEYLNALTSHIVNSNAQLVNLAPRFYFSRSAVPNAYSMGDGTIVFNLGLFTKLNSEAQVAFVLCHELAHLYLNHSNKSIANYVDKMYSKEMQQQLKRLNATVYQRNTQLDNLARQFSFSSSRHSRDHETEADSLGVVFLQNTRFNTKATIEVLGILDTVDVDNFNTNTFLQQTFTWNDYPFQPRWTAKEEGLLGGHASLETDKKLEDSLKTHPDCQIRIKAVSPAITASTGAEKLDYVVSKEKFTSYQKLFAYEIAEHYANSNNLSASLYFCLQLLQKDSTDAYVIATIGKILASFYIAQKQHRLGYCASQPAPHFSSSYNNLLQFIQNLYIEDMAGINYFFLKQYEQKLVSNEDYIFALTLSKQQNNKAQEHTYWKEYYNKSFTPKKYNLN</sequence>
<keyword evidence="5" id="KW-0862">Zinc</keyword>
<dbReference type="RefSeq" id="WP_188958593.1">
    <property type="nucleotide sequence ID" value="NZ_BMIB01000006.1"/>
</dbReference>
<dbReference type="Gene3D" id="3.30.2010.10">
    <property type="entry name" value="Metalloproteases ('zincins'), catalytic domain"/>
    <property type="match status" value="1"/>
</dbReference>
<evidence type="ECO:0000256" key="3">
    <source>
        <dbReference type="ARBA" id="ARBA00022723"/>
    </source>
</evidence>
<reference evidence="9" key="2">
    <citation type="submission" date="2020-09" db="EMBL/GenBank/DDBJ databases">
        <authorList>
            <person name="Sun Q."/>
            <person name="Zhou Y."/>
        </authorList>
    </citation>
    <scope>NUCLEOTIDE SEQUENCE</scope>
    <source>
        <strain evidence="9">CGMCC 1.15290</strain>
    </source>
</reference>
<dbReference type="GO" id="GO:0051603">
    <property type="term" value="P:proteolysis involved in protein catabolic process"/>
    <property type="evidence" value="ECO:0007669"/>
    <property type="project" value="TreeGrafter"/>
</dbReference>
<dbReference type="GO" id="GO:0016020">
    <property type="term" value="C:membrane"/>
    <property type="evidence" value="ECO:0007669"/>
    <property type="project" value="TreeGrafter"/>
</dbReference>
<evidence type="ECO:0000256" key="7">
    <source>
        <dbReference type="SAM" id="SignalP"/>
    </source>
</evidence>
<evidence type="ECO:0000313" key="10">
    <source>
        <dbReference type="Proteomes" id="UP000627292"/>
    </source>
</evidence>
<keyword evidence="7" id="KW-0732">Signal</keyword>
<protein>
    <submittedName>
        <fullName evidence="9">M48 family peptidase</fullName>
    </submittedName>
</protein>
<keyword evidence="6" id="KW-0482">Metalloprotease</keyword>